<feature type="compositionally biased region" description="Basic residues" evidence="1">
    <location>
        <begin position="474"/>
        <end position="484"/>
    </location>
</feature>
<feature type="region of interest" description="Disordered" evidence="1">
    <location>
        <begin position="314"/>
        <end position="427"/>
    </location>
</feature>
<reference evidence="2" key="2">
    <citation type="submission" date="2020-09" db="EMBL/GenBank/DDBJ databases">
        <authorList>
            <person name="Sun Q."/>
            <person name="Ohkuma M."/>
        </authorList>
    </citation>
    <scope>NUCLEOTIDE SEQUENCE</scope>
    <source>
        <strain evidence="2">JCM 4633</strain>
    </source>
</reference>
<proteinExistence type="predicted"/>
<dbReference type="EMBL" id="BMVB01000007">
    <property type="protein sequence ID" value="GHC48955.1"/>
    <property type="molecule type" value="Genomic_DNA"/>
</dbReference>
<feature type="compositionally biased region" description="Pro residues" evidence="1">
    <location>
        <begin position="398"/>
        <end position="410"/>
    </location>
</feature>
<organism evidence="2 3">
    <name type="scientific">Streptomyces cinnamoneus</name>
    <name type="common">Streptoverticillium cinnamoneum</name>
    <dbReference type="NCBI Taxonomy" id="53446"/>
    <lineage>
        <taxon>Bacteria</taxon>
        <taxon>Bacillati</taxon>
        <taxon>Actinomycetota</taxon>
        <taxon>Actinomycetes</taxon>
        <taxon>Kitasatosporales</taxon>
        <taxon>Streptomycetaceae</taxon>
        <taxon>Streptomyces</taxon>
        <taxon>Streptomyces cinnamoneus group</taxon>
    </lineage>
</organism>
<feature type="region of interest" description="Disordered" evidence="1">
    <location>
        <begin position="442"/>
        <end position="495"/>
    </location>
</feature>
<evidence type="ECO:0000313" key="3">
    <source>
        <dbReference type="Proteomes" id="UP000646244"/>
    </source>
</evidence>
<dbReference type="AlphaFoldDB" id="A0A918TKF7"/>
<comment type="caution">
    <text evidence="2">The sequence shown here is derived from an EMBL/GenBank/DDBJ whole genome shotgun (WGS) entry which is preliminary data.</text>
</comment>
<evidence type="ECO:0000313" key="2">
    <source>
        <dbReference type="EMBL" id="GHC48955.1"/>
    </source>
</evidence>
<feature type="compositionally biased region" description="Basic and acidic residues" evidence="1">
    <location>
        <begin position="362"/>
        <end position="371"/>
    </location>
</feature>
<dbReference type="RefSeq" id="WP_190109877.1">
    <property type="nucleotide sequence ID" value="NZ_BMVB01000007.1"/>
</dbReference>
<evidence type="ECO:0000256" key="1">
    <source>
        <dbReference type="SAM" id="MobiDB-lite"/>
    </source>
</evidence>
<gene>
    <name evidence="2" type="ORF">GCM10010507_25760</name>
</gene>
<accession>A0A918TKF7</accession>
<sequence>MSPYGPPRPPDRAPGERVDQVVFRWAGNRTGRAGIAAVAQSCDEDQAHAMADRLGAILRVMGGEQRPSTVRLGWAGKAVLLRRTPGEDAHGRGSTVCHALVAPPKLLQPRFCIALGAAPWAEDGWADSVTGPLDTVPHGLLGTWADAAEQRLAPAVALVGRPLECLVAQLLRTPADRVSARTTELPALPVPAGAAGPPDAALPVLLGLCDVFGRWLRGSWTYATHDTVDSHGLRVVFVPHWRFSHESDLRLRRIDLTDPGPDTAAGLARRLVRHYLAHIAATGGSGDYRHPLYLARDLDPRALGDEARYEAVAAALDGRRPEPSTARRPPEWPYHPQPHPQPEPAVRPTEAEPPPDPEPGPEPEREPERSPEPVGEAEPAQWRPWESGYVPTREPEPEPGPEPEPQPAPGSEPEREPDAGAYAPDGAGDAREMYVREQVPPLPARPPLFAPADTGGYAQSHVLPSFLDRPPSPQHRKRGRRGKPQIRTSKPPRQNLTATEVRDLIDRLKYIARSDVAIEQYRQQTHERLLGTSDVDLLNILTVHLPYKAQNFVLETLGDIPRSEEEVAWLAVGLHRRNFLLHSPAPSGREQREEHLRREAKVASWLLGWLLEPYAARYADEAGALLRGLAAAPEGTVECAVLNELLVDCPPDRLPELPRVVWQAVIRGLHDRAVAARGPRD</sequence>
<reference evidence="2" key="1">
    <citation type="journal article" date="2014" name="Int. J. Syst. Evol. Microbiol.">
        <title>Complete genome sequence of Corynebacterium casei LMG S-19264T (=DSM 44701T), isolated from a smear-ripened cheese.</title>
        <authorList>
            <consortium name="US DOE Joint Genome Institute (JGI-PGF)"/>
            <person name="Walter F."/>
            <person name="Albersmeier A."/>
            <person name="Kalinowski J."/>
            <person name="Ruckert C."/>
        </authorList>
    </citation>
    <scope>NUCLEOTIDE SEQUENCE</scope>
    <source>
        <strain evidence="2">JCM 4633</strain>
    </source>
</reference>
<protein>
    <submittedName>
        <fullName evidence="2">Uncharacterized protein</fullName>
    </submittedName>
</protein>
<name>A0A918TKF7_STRCJ</name>
<dbReference type="Proteomes" id="UP000646244">
    <property type="component" value="Unassembled WGS sequence"/>
</dbReference>
<feature type="compositionally biased region" description="Pro residues" evidence="1">
    <location>
        <begin position="331"/>
        <end position="352"/>
    </location>
</feature>
<feature type="compositionally biased region" description="Polar residues" evidence="1">
    <location>
        <begin position="486"/>
        <end position="495"/>
    </location>
</feature>